<evidence type="ECO:0000259" key="8">
    <source>
        <dbReference type="PROSITE" id="PS50850"/>
    </source>
</evidence>
<dbReference type="AlphaFoldDB" id="A0A9W7W763"/>
<feature type="transmembrane region" description="Helical" evidence="7">
    <location>
        <begin position="430"/>
        <end position="448"/>
    </location>
</feature>
<evidence type="ECO:0000256" key="1">
    <source>
        <dbReference type="ARBA" id="ARBA00004141"/>
    </source>
</evidence>
<evidence type="ECO:0000256" key="2">
    <source>
        <dbReference type="ARBA" id="ARBA00022448"/>
    </source>
</evidence>
<dbReference type="InterPro" id="IPR020846">
    <property type="entry name" value="MFS_dom"/>
</dbReference>
<keyword evidence="10" id="KW-1185">Reference proteome</keyword>
<keyword evidence="2" id="KW-0813">Transport</keyword>
<keyword evidence="5 7" id="KW-0472">Membrane</keyword>
<feature type="transmembrane region" description="Helical" evidence="7">
    <location>
        <begin position="343"/>
        <end position="363"/>
    </location>
</feature>
<protein>
    <submittedName>
        <fullName evidence="9">MFS general substrate transporter</fullName>
    </submittedName>
</protein>
<dbReference type="EMBL" id="RIBY02000002">
    <property type="protein sequence ID" value="KAH9845778.1"/>
    <property type="molecule type" value="Genomic_DNA"/>
</dbReference>
<gene>
    <name evidence="9" type="ORF">Tdes44962_MAKER01210</name>
</gene>
<dbReference type="PANTHER" id="PTHR23504:SF2">
    <property type="entry name" value="TRANSPORTER, PUTATIVE (AFU_ORTHOLOGUE AFUA_8G04150)-RELATED"/>
    <property type="match status" value="1"/>
</dbReference>
<reference evidence="9 10" key="1">
    <citation type="journal article" date="2018" name="IMA Fungus">
        <title>IMA Genome-F 10: Nine draft genome sequences of Claviceps purpurea s.lat., including C. arundinis, C. humidiphila, and C. cf. spartinae, pseudomolecules for the pitch canker pathogen Fusarium circinatum, draft genome of Davidsoniella eucalypti, Grosmannia galeiformis, Quambalaria eucalypti, and Teratosphaeria destructans.</title>
        <authorList>
            <person name="Wingfield B.D."/>
            <person name="Liu M."/>
            <person name="Nguyen H.D."/>
            <person name="Lane F.A."/>
            <person name="Morgan S.W."/>
            <person name="De Vos L."/>
            <person name="Wilken P.M."/>
            <person name="Duong T.A."/>
            <person name="Aylward J."/>
            <person name="Coetzee M.P."/>
            <person name="Dadej K."/>
            <person name="De Beer Z.W."/>
            <person name="Findlay W."/>
            <person name="Havenga M."/>
            <person name="Kolarik M."/>
            <person name="Menzies J.G."/>
            <person name="Naidoo K."/>
            <person name="Pochopski O."/>
            <person name="Shoukouhi P."/>
            <person name="Santana Q.C."/>
            <person name="Seifert K.A."/>
            <person name="Soal N."/>
            <person name="Steenkamp E.T."/>
            <person name="Tatham C.T."/>
            <person name="van der Nest M.A."/>
            <person name="Wingfield M.J."/>
        </authorList>
    </citation>
    <scope>NUCLEOTIDE SEQUENCE [LARGE SCALE GENOMIC DNA]</scope>
    <source>
        <strain evidence="9">CMW44962</strain>
    </source>
</reference>
<name>A0A9W7W763_9PEZI</name>
<comment type="caution">
    <text evidence="9">The sequence shown here is derived from an EMBL/GenBank/DDBJ whole genome shotgun (WGS) entry which is preliminary data.</text>
</comment>
<feature type="compositionally biased region" description="Basic and acidic residues" evidence="6">
    <location>
        <begin position="16"/>
        <end position="26"/>
    </location>
</feature>
<feature type="transmembrane region" description="Helical" evidence="7">
    <location>
        <begin position="70"/>
        <end position="92"/>
    </location>
</feature>
<sequence length="582" mass="63793">MHANGDTPRRPASSRHQPDAHKEDPKNAPFPLQQLIIIGICRFSEPLAFNSILAYSYVMVKDLGVQERDAAFYSGLLLSAYAIAEAITALGWGAISDVYGRKPVALIGLAGVALSSVGFGLAKTYWVALLARFIGGALNGNVAIMQTMVAEMVTNPEHEPRAYATQPFVWTLGGIIGSAMGGFLAQPAKYYPHLFSQVGLFGRFPYLLPNLVAAGGIVLAIIQGMIFLKETKPHVKEEDHDVAVEEASIDERTPLNHFARLHPRPSVATERGSLRSSMRHRSSSVIAGLRELRAKSSFMVEAPMPVDTHFDLRRGSFATMHSIRLPPHEILPSTREAEPPKKTFNFTVVMLILSMSLFAYHQMAYITNLPVWMLDDEHSKGIDLIGGLSLDLHGVGTYLAVNGLITLIVQGLIFPIFVERFGVWTSFFHMILWYPITYIIIPFLSGLPDILVGPGIYVDLILQAFFGIIVFPCALIMLKNATPSPLVLGRVNGAAMSACCLARTLSSPIVGWVYAAGGSAASWWSLAAVSVIGVIQLIWMPKELKKTNKVHIENGVKEIVHPHHHEHHHPVANNINEEAVED</sequence>
<feature type="transmembrane region" description="Helical" evidence="7">
    <location>
        <begin position="206"/>
        <end position="228"/>
    </location>
</feature>
<evidence type="ECO:0000256" key="5">
    <source>
        <dbReference type="ARBA" id="ARBA00023136"/>
    </source>
</evidence>
<evidence type="ECO:0000256" key="4">
    <source>
        <dbReference type="ARBA" id="ARBA00022989"/>
    </source>
</evidence>
<organism evidence="9 10">
    <name type="scientific">Teratosphaeria destructans</name>
    <dbReference type="NCBI Taxonomy" id="418781"/>
    <lineage>
        <taxon>Eukaryota</taxon>
        <taxon>Fungi</taxon>
        <taxon>Dikarya</taxon>
        <taxon>Ascomycota</taxon>
        <taxon>Pezizomycotina</taxon>
        <taxon>Dothideomycetes</taxon>
        <taxon>Dothideomycetidae</taxon>
        <taxon>Mycosphaerellales</taxon>
        <taxon>Teratosphaeriaceae</taxon>
        <taxon>Teratosphaeria</taxon>
    </lineage>
</organism>
<feature type="transmembrane region" description="Helical" evidence="7">
    <location>
        <begin position="168"/>
        <end position="186"/>
    </location>
</feature>
<dbReference type="PANTHER" id="PTHR23504">
    <property type="entry name" value="MAJOR FACILITATOR SUPERFAMILY DOMAIN-CONTAINING PROTEIN 10"/>
    <property type="match status" value="1"/>
</dbReference>
<feature type="transmembrane region" description="Helical" evidence="7">
    <location>
        <begin position="521"/>
        <end position="539"/>
    </location>
</feature>
<evidence type="ECO:0000313" key="9">
    <source>
        <dbReference type="EMBL" id="KAH9845778.1"/>
    </source>
</evidence>
<dbReference type="Proteomes" id="UP001138500">
    <property type="component" value="Unassembled WGS sequence"/>
</dbReference>
<dbReference type="InterPro" id="IPR036259">
    <property type="entry name" value="MFS_trans_sf"/>
</dbReference>
<feature type="transmembrane region" description="Helical" evidence="7">
    <location>
        <begin position="398"/>
        <end position="418"/>
    </location>
</feature>
<feature type="domain" description="Major facilitator superfamily (MFS) profile" evidence="8">
    <location>
        <begin position="34"/>
        <end position="545"/>
    </location>
</feature>
<keyword evidence="4 7" id="KW-1133">Transmembrane helix</keyword>
<dbReference type="Pfam" id="PF07690">
    <property type="entry name" value="MFS_1"/>
    <property type="match status" value="1"/>
</dbReference>
<evidence type="ECO:0000313" key="10">
    <source>
        <dbReference type="Proteomes" id="UP001138500"/>
    </source>
</evidence>
<evidence type="ECO:0000256" key="6">
    <source>
        <dbReference type="SAM" id="MobiDB-lite"/>
    </source>
</evidence>
<reference evidence="9 10" key="2">
    <citation type="journal article" date="2021" name="Curr. Genet.">
        <title>Genetic response to nitrogen starvation in the aggressive Eucalyptus foliar pathogen Teratosphaeria destructans.</title>
        <authorList>
            <person name="Havenga M."/>
            <person name="Wingfield B.D."/>
            <person name="Wingfield M.J."/>
            <person name="Dreyer L.L."/>
            <person name="Roets F."/>
            <person name="Aylward J."/>
        </authorList>
    </citation>
    <scope>NUCLEOTIDE SEQUENCE [LARGE SCALE GENOMIC DNA]</scope>
    <source>
        <strain evidence="9">CMW44962</strain>
    </source>
</reference>
<dbReference type="OrthoDB" id="10262656at2759"/>
<dbReference type="Gene3D" id="1.20.1250.20">
    <property type="entry name" value="MFS general substrate transporter like domains"/>
    <property type="match status" value="1"/>
</dbReference>
<proteinExistence type="predicted"/>
<feature type="transmembrane region" description="Helical" evidence="7">
    <location>
        <begin position="493"/>
        <end position="515"/>
    </location>
</feature>
<dbReference type="PROSITE" id="PS50850">
    <property type="entry name" value="MFS"/>
    <property type="match status" value="1"/>
</dbReference>
<feature type="region of interest" description="Disordered" evidence="6">
    <location>
        <begin position="1"/>
        <end position="27"/>
    </location>
</feature>
<dbReference type="GO" id="GO:0016020">
    <property type="term" value="C:membrane"/>
    <property type="evidence" value="ECO:0007669"/>
    <property type="project" value="UniProtKB-SubCell"/>
</dbReference>
<evidence type="ECO:0000256" key="3">
    <source>
        <dbReference type="ARBA" id="ARBA00022692"/>
    </source>
</evidence>
<feature type="transmembrane region" description="Helical" evidence="7">
    <location>
        <begin position="104"/>
        <end position="122"/>
    </location>
</feature>
<feature type="region of interest" description="Disordered" evidence="6">
    <location>
        <begin position="563"/>
        <end position="582"/>
    </location>
</feature>
<keyword evidence="3 7" id="KW-0812">Transmembrane</keyword>
<dbReference type="GO" id="GO:0022857">
    <property type="term" value="F:transmembrane transporter activity"/>
    <property type="evidence" value="ECO:0007669"/>
    <property type="project" value="InterPro"/>
</dbReference>
<dbReference type="CDD" id="cd17330">
    <property type="entry name" value="MFS_SLC46_TetA_like"/>
    <property type="match status" value="1"/>
</dbReference>
<dbReference type="InterPro" id="IPR011701">
    <property type="entry name" value="MFS"/>
</dbReference>
<dbReference type="SUPFAM" id="SSF103473">
    <property type="entry name" value="MFS general substrate transporter"/>
    <property type="match status" value="1"/>
</dbReference>
<accession>A0A9W7W763</accession>
<feature type="transmembrane region" description="Helical" evidence="7">
    <location>
        <begin position="460"/>
        <end position="481"/>
    </location>
</feature>
<evidence type="ECO:0000256" key="7">
    <source>
        <dbReference type="SAM" id="Phobius"/>
    </source>
</evidence>
<comment type="subcellular location">
    <subcellularLocation>
        <location evidence="1">Membrane</location>
        <topology evidence="1">Multi-pass membrane protein</topology>
    </subcellularLocation>
</comment>